<proteinExistence type="predicted"/>
<accession>A0A326U963</accession>
<evidence type="ECO:0000256" key="1">
    <source>
        <dbReference type="ARBA" id="ARBA00005187"/>
    </source>
</evidence>
<gene>
    <name evidence="6" type="ORF">EI42_05658</name>
</gene>
<name>A0A326U963_THEHA</name>
<dbReference type="OrthoDB" id="3545397at2"/>
<dbReference type="SUPFAM" id="SSF52402">
    <property type="entry name" value="Adenine nucleotide alpha hydrolases-like"/>
    <property type="match status" value="1"/>
</dbReference>
<dbReference type="InterPro" id="IPR001962">
    <property type="entry name" value="Asn_synthase"/>
</dbReference>
<reference evidence="6 7" key="1">
    <citation type="submission" date="2018-06" db="EMBL/GenBank/DDBJ databases">
        <title>Genomic Encyclopedia of Archaeal and Bacterial Type Strains, Phase II (KMG-II): from individual species to whole genera.</title>
        <authorList>
            <person name="Goeker M."/>
        </authorList>
    </citation>
    <scope>NUCLEOTIDE SEQUENCE [LARGE SCALE GENOMIC DNA]</scope>
    <source>
        <strain evidence="6 7">ATCC BAA-1881</strain>
    </source>
</reference>
<sequence length="543" mass="61879">MHSFLTFSHCSGIHQWEETLTLTQGTLTFAGTLFSVCQQETCLAHFLAGQYQEACTLLKGDYVGCFVSSHVVVFWKTQTSNRTLFYRRDGALVRWSTTPTDLIDSLDDFTRTGLHACCWGENAWIYQQLHWTPAGYAVVLTPERETVFPLQQPSLQKSQFPRRSLQQWAEEAFSRLCQAVHPLVACQKTIGVLLSGGIDSSALAAALVYQGASVIGYHFAHKQNAANERSFAQAVCTTLNIPFRWIPASIGPDYLLGYLSQTWIMPHPYGHGGYRWFEQIADLMRQDRVTIAVTGRYADTAFGPLERYSIADILSAPLPWKERWNMLLHSLSTNWELPDLFRSFLHSDSLINSASFSRSDHVLDQPKHRADFLSALPNRSFLTYSPFATERSLDFSPQDLATEELWHHYGIEIFHPYSYEPIQEFAAQLPYAYRFFPFQGQKITKPVLRLAFAHLLPPEVLRRVRCLWLNVPGQTLCLNEHLLLAKLLGSDDAWVVRLGFVNQERLRQVLTDPSRLRANSQTLIATAMVELFLRQHSISSLLQ</sequence>
<dbReference type="AlphaFoldDB" id="A0A326U963"/>
<dbReference type="Proteomes" id="UP000248806">
    <property type="component" value="Unassembled WGS sequence"/>
</dbReference>
<evidence type="ECO:0000313" key="6">
    <source>
        <dbReference type="EMBL" id="PZW21122.1"/>
    </source>
</evidence>
<dbReference type="Gene3D" id="3.40.50.620">
    <property type="entry name" value="HUPs"/>
    <property type="match status" value="1"/>
</dbReference>
<comment type="caution">
    <text evidence="6">The sequence shown here is derived from an EMBL/GenBank/DDBJ whole genome shotgun (WGS) entry which is preliminary data.</text>
</comment>
<dbReference type="PANTHER" id="PTHR43284:SF1">
    <property type="entry name" value="ASPARAGINE SYNTHETASE"/>
    <property type="match status" value="1"/>
</dbReference>
<dbReference type="EC" id="6.3.5.4" evidence="2"/>
<comment type="catalytic activity">
    <reaction evidence="4">
        <text>L-aspartate + L-glutamine + ATP + H2O = L-asparagine + L-glutamate + AMP + diphosphate + H(+)</text>
        <dbReference type="Rhea" id="RHEA:12228"/>
        <dbReference type="ChEBI" id="CHEBI:15377"/>
        <dbReference type="ChEBI" id="CHEBI:15378"/>
        <dbReference type="ChEBI" id="CHEBI:29985"/>
        <dbReference type="ChEBI" id="CHEBI:29991"/>
        <dbReference type="ChEBI" id="CHEBI:30616"/>
        <dbReference type="ChEBI" id="CHEBI:33019"/>
        <dbReference type="ChEBI" id="CHEBI:58048"/>
        <dbReference type="ChEBI" id="CHEBI:58359"/>
        <dbReference type="ChEBI" id="CHEBI:456215"/>
        <dbReference type="EC" id="6.3.5.4"/>
    </reaction>
</comment>
<keyword evidence="3" id="KW-0061">Asparagine biosynthesis</keyword>
<evidence type="ECO:0000259" key="5">
    <source>
        <dbReference type="Pfam" id="PF00733"/>
    </source>
</evidence>
<feature type="domain" description="Asparagine synthetase" evidence="5">
    <location>
        <begin position="175"/>
        <end position="532"/>
    </location>
</feature>
<comment type="pathway">
    <text evidence="1">Amino-acid biosynthesis; L-asparagine biosynthesis; L-asparagine from L-aspartate (L-Gln route): step 1/1.</text>
</comment>
<dbReference type="GO" id="GO:0004066">
    <property type="term" value="F:asparagine synthase (glutamine-hydrolyzing) activity"/>
    <property type="evidence" value="ECO:0007669"/>
    <property type="project" value="UniProtKB-EC"/>
</dbReference>
<evidence type="ECO:0000256" key="2">
    <source>
        <dbReference type="ARBA" id="ARBA00012737"/>
    </source>
</evidence>
<dbReference type="PANTHER" id="PTHR43284">
    <property type="entry name" value="ASPARAGINE SYNTHETASE (GLUTAMINE-HYDROLYZING)"/>
    <property type="match status" value="1"/>
</dbReference>
<dbReference type="GO" id="GO:0006529">
    <property type="term" value="P:asparagine biosynthetic process"/>
    <property type="evidence" value="ECO:0007669"/>
    <property type="project" value="UniProtKB-KW"/>
</dbReference>
<evidence type="ECO:0000256" key="3">
    <source>
        <dbReference type="ARBA" id="ARBA00022888"/>
    </source>
</evidence>
<evidence type="ECO:0000256" key="4">
    <source>
        <dbReference type="ARBA" id="ARBA00048741"/>
    </source>
</evidence>
<keyword evidence="3" id="KW-0028">Amino-acid biosynthesis</keyword>
<evidence type="ECO:0000313" key="7">
    <source>
        <dbReference type="Proteomes" id="UP000248806"/>
    </source>
</evidence>
<dbReference type="EMBL" id="QKUF01000036">
    <property type="protein sequence ID" value="PZW21122.1"/>
    <property type="molecule type" value="Genomic_DNA"/>
</dbReference>
<keyword evidence="7" id="KW-1185">Reference proteome</keyword>
<dbReference type="InterPro" id="IPR051786">
    <property type="entry name" value="ASN_synthetase/amidase"/>
</dbReference>
<protein>
    <recommendedName>
        <fullName evidence="2">asparagine synthase (glutamine-hydrolyzing)</fullName>
        <ecNumber evidence="2">6.3.5.4</ecNumber>
    </recommendedName>
</protein>
<dbReference type="Pfam" id="PF00733">
    <property type="entry name" value="Asn_synthase"/>
    <property type="match status" value="1"/>
</dbReference>
<organism evidence="6 7">
    <name type="scientific">Thermosporothrix hazakensis</name>
    <dbReference type="NCBI Taxonomy" id="644383"/>
    <lineage>
        <taxon>Bacteria</taxon>
        <taxon>Bacillati</taxon>
        <taxon>Chloroflexota</taxon>
        <taxon>Ktedonobacteria</taxon>
        <taxon>Ktedonobacterales</taxon>
        <taxon>Thermosporotrichaceae</taxon>
        <taxon>Thermosporothrix</taxon>
    </lineage>
</organism>
<dbReference type="InterPro" id="IPR014729">
    <property type="entry name" value="Rossmann-like_a/b/a_fold"/>
</dbReference>